<keyword evidence="2" id="KW-1185">Reference proteome</keyword>
<dbReference type="EMBL" id="VSRR010035055">
    <property type="protein sequence ID" value="MPC72609.1"/>
    <property type="molecule type" value="Genomic_DNA"/>
</dbReference>
<organism evidence="1 2">
    <name type="scientific">Portunus trituberculatus</name>
    <name type="common">Swimming crab</name>
    <name type="synonym">Neptunus trituberculatus</name>
    <dbReference type="NCBI Taxonomy" id="210409"/>
    <lineage>
        <taxon>Eukaryota</taxon>
        <taxon>Metazoa</taxon>
        <taxon>Ecdysozoa</taxon>
        <taxon>Arthropoda</taxon>
        <taxon>Crustacea</taxon>
        <taxon>Multicrustacea</taxon>
        <taxon>Malacostraca</taxon>
        <taxon>Eumalacostraca</taxon>
        <taxon>Eucarida</taxon>
        <taxon>Decapoda</taxon>
        <taxon>Pleocyemata</taxon>
        <taxon>Brachyura</taxon>
        <taxon>Eubrachyura</taxon>
        <taxon>Portunoidea</taxon>
        <taxon>Portunidae</taxon>
        <taxon>Portuninae</taxon>
        <taxon>Portunus</taxon>
    </lineage>
</organism>
<reference evidence="1 2" key="1">
    <citation type="submission" date="2019-05" db="EMBL/GenBank/DDBJ databases">
        <title>Another draft genome of Portunus trituberculatus and its Hox gene families provides insights of decapod evolution.</title>
        <authorList>
            <person name="Jeong J.-H."/>
            <person name="Song I."/>
            <person name="Kim S."/>
            <person name="Choi T."/>
            <person name="Kim D."/>
            <person name="Ryu S."/>
            <person name="Kim W."/>
        </authorList>
    </citation>
    <scope>NUCLEOTIDE SEQUENCE [LARGE SCALE GENOMIC DNA]</scope>
    <source>
        <tissue evidence="1">Muscle</tissue>
    </source>
</reference>
<proteinExistence type="predicted"/>
<accession>A0A5B7HS87</accession>
<sequence length="84" mass="8844">MSLCSLAFFLRQCPRVLVSSCPVVLVSSVSHPVLPPLHRHVCVEGLYIAGSETSNVTLSIVYLRSFLSSSGDEGVVGSPALVTA</sequence>
<evidence type="ECO:0000313" key="1">
    <source>
        <dbReference type="EMBL" id="MPC72609.1"/>
    </source>
</evidence>
<gene>
    <name evidence="1" type="ORF">E2C01_066921</name>
</gene>
<name>A0A5B7HS87_PORTR</name>
<dbReference type="AlphaFoldDB" id="A0A5B7HS87"/>
<comment type="caution">
    <text evidence="1">The sequence shown here is derived from an EMBL/GenBank/DDBJ whole genome shotgun (WGS) entry which is preliminary data.</text>
</comment>
<evidence type="ECO:0000313" key="2">
    <source>
        <dbReference type="Proteomes" id="UP000324222"/>
    </source>
</evidence>
<protein>
    <submittedName>
        <fullName evidence="1">Uncharacterized protein</fullName>
    </submittedName>
</protein>
<dbReference type="Proteomes" id="UP000324222">
    <property type="component" value="Unassembled WGS sequence"/>
</dbReference>